<keyword evidence="3" id="KW-0804">Transcription</keyword>
<evidence type="ECO:0000256" key="2">
    <source>
        <dbReference type="ARBA" id="ARBA00023125"/>
    </source>
</evidence>
<dbReference type="InterPro" id="IPR009057">
    <property type="entry name" value="Homeodomain-like_sf"/>
</dbReference>
<dbReference type="PANTHER" id="PTHR30055">
    <property type="entry name" value="HTH-TYPE TRANSCRIPTIONAL REGULATOR RUTR"/>
    <property type="match status" value="1"/>
</dbReference>
<dbReference type="PANTHER" id="PTHR30055:SF234">
    <property type="entry name" value="HTH-TYPE TRANSCRIPTIONAL REGULATOR BETI"/>
    <property type="match status" value="1"/>
</dbReference>
<feature type="region of interest" description="Disordered" evidence="5">
    <location>
        <begin position="1"/>
        <end position="33"/>
    </location>
</feature>
<feature type="compositionally biased region" description="Polar residues" evidence="5">
    <location>
        <begin position="1"/>
        <end position="14"/>
    </location>
</feature>
<keyword evidence="1" id="KW-0805">Transcription regulation</keyword>
<dbReference type="InterPro" id="IPR036271">
    <property type="entry name" value="Tet_transcr_reg_TetR-rel_C_sf"/>
</dbReference>
<dbReference type="SUPFAM" id="SSF46689">
    <property type="entry name" value="Homeodomain-like"/>
    <property type="match status" value="1"/>
</dbReference>
<organism evidence="7 8">
    <name type="scientific">Actinoallomurus liliacearum</name>
    <dbReference type="NCBI Taxonomy" id="1080073"/>
    <lineage>
        <taxon>Bacteria</taxon>
        <taxon>Bacillati</taxon>
        <taxon>Actinomycetota</taxon>
        <taxon>Actinomycetes</taxon>
        <taxon>Streptosporangiales</taxon>
        <taxon>Thermomonosporaceae</taxon>
        <taxon>Actinoallomurus</taxon>
    </lineage>
</organism>
<gene>
    <name evidence="7" type="ORF">GCM10023195_00420</name>
</gene>
<proteinExistence type="predicted"/>
<keyword evidence="8" id="KW-1185">Reference proteome</keyword>
<evidence type="ECO:0000256" key="1">
    <source>
        <dbReference type="ARBA" id="ARBA00023015"/>
    </source>
</evidence>
<evidence type="ECO:0000256" key="5">
    <source>
        <dbReference type="SAM" id="MobiDB-lite"/>
    </source>
</evidence>
<comment type="caution">
    <text evidence="7">The sequence shown here is derived from an EMBL/GenBank/DDBJ whole genome shotgun (WGS) entry which is preliminary data.</text>
</comment>
<feature type="DNA-binding region" description="H-T-H motif" evidence="4">
    <location>
        <begin position="57"/>
        <end position="76"/>
    </location>
</feature>
<dbReference type="Proteomes" id="UP001500212">
    <property type="component" value="Unassembled WGS sequence"/>
</dbReference>
<keyword evidence="2 4" id="KW-0238">DNA-binding</keyword>
<feature type="domain" description="HTH tetR-type" evidence="6">
    <location>
        <begin position="36"/>
        <end position="94"/>
    </location>
</feature>
<dbReference type="InterPro" id="IPR050109">
    <property type="entry name" value="HTH-type_TetR-like_transc_reg"/>
</dbReference>
<dbReference type="SUPFAM" id="SSF48498">
    <property type="entry name" value="Tetracyclin repressor-like, C-terminal domain"/>
    <property type="match status" value="1"/>
</dbReference>
<evidence type="ECO:0000313" key="8">
    <source>
        <dbReference type="Proteomes" id="UP001500212"/>
    </source>
</evidence>
<reference evidence="8" key="1">
    <citation type="journal article" date="2019" name="Int. J. Syst. Evol. Microbiol.">
        <title>The Global Catalogue of Microorganisms (GCM) 10K type strain sequencing project: providing services to taxonomists for standard genome sequencing and annotation.</title>
        <authorList>
            <consortium name="The Broad Institute Genomics Platform"/>
            <consortium name="The Broad Institute Genome Sequencing Center for Infectious Disease"/>
            <person name="Wu L."/>
            <person name="Ma J."/>
        </authorList>
    </citation>
    <scope>NUCLEOTIDE SEQUENCE [LARGE SCALE GENOMIC DNA]</scope>
    <source>
        <strain evidence="8">JCM 17938</strain>
    </source>
</reference>
<dbReference type="RefSeq" id="WP_345346180.1">
    <property type="nucleotide sequence ID" value="NZ_BAABHJ010000001.1"/>
</dbReference>
<dbReference type="PROSITE" id="PS50977">
    <property type="entry name" value="HTH_TETR_2"/>
    <property type="match status" value="1"/>
</dbReference>
<dbReference type="InterPro" id="IPR001647">
    <property type="entry name" value="HTH_TetR"/>
</dbReference>
<evidence type="ECO:0000256" key="3">
    <source>
        <dbReference type="ARBA" id="ARBA00023163"/>
    </source>
</evidence>
<sequence length="216" mass="23446">MAQTTDPQTPQRQAAQPEAPKRGVRRSAGHKRADAERNIEAIISAATECFARDRDASMGEIAKAAGLGRVTLYAHFASREDLLRAVLARTIADADGIIEEATPAEGPPAEAFARVIRSCWPFLSRLGSLHAAAQHALPAEEVRRFHDKPMGYMERLIARGRTDGAFRTDLPADWLVTTVYTLLHAAADEAAAGRLDKDAVGDILERTLLAALKAER</sequence>
<evidence type="ECO:0000256" key="4">
    <source>
        <dbReference type="PROSITE-ProRule" id="PRU00335"/>
    </source>
</evidence>
<dbReference type="Pfam" id="PF00440">
    <property type="entry name" value="TetR_N"/>
    <property type="match status" value="1"/>
</dbReference>
<dbReference type="EMBL" id="BAABHJ010000001">
    <property type="protein sequence ID" value="GAA4600614.1"/>
    <property type="molecule type" value="Genomic_DNA"/>
</dbReference>
<dbReference type="Gene3D" id="1.10.357.10">
    <property type="entry name" value="Tetracycline Repressor, domain 2"/>
    <property type="match status" value="1"/>
</dbReference>
<evidence type="ECO:0000259" key="6">
    <source>
        <dbReference type="PROSITE" id="PS50977"/>
    </source>
</evidence>
<protein>
    <submittedName>
        <fullName evidence="7">TetR/AcrR family transcriptional regulator</fullName>
    </submittedName>
</protein>
<name>A0ABP8TBX4_9ACTN</name>
<evidence type="ECO:0000313" key="7">
    <source>
        <dbReference type="EMBL" id="GAA4600614.1"/>
    </source>
</evidence>
<accession>A0ABP8TBX4</accession>